<feature type="domain" description="FHA" evidence="2">
    <location>
        <begin position="367"/>
        <end position="418"/>
    </location>
</feature>
<accession>A0A1I0JUR4</accession>
<dbReference type="InterPro" id="IPR000253">
    <property type="entry name" value="FHA_dom"/>
</dbReference>
<feature type="transmembrane region" description="Helical" evidence="1">
    <location>
        <begin position="243"/>
        <end position="265"/>
    </location>
</feature>
<dbReference type="InterPro" id="IPR008984">
    <property type="entry name" value="SMAD_FHA_dom_sf"/>
</dbReference>
<feature type="transmembrane region" description="Helical" evidence="1">
    <location>
        <begin position="131"/>
        <end position="152"/>
    </location>
</feature>
<dbReference type="AlphaFoldDB" id="A0A1I0JUR4"/>
<name>A0A1I0JUR4_9FIRM</name>
<feature type="transmembrane region" description="Helical" evidence="1">
    <location>
        <begin position="61"/>
        <end position="85"/>
    </location>
</feature>
<dbReference type="GO" id="GO:0008233">
    <property type="term" value="F:peptidase activity"/>
    <property type="evidence" value="ECO:0007669"/>
    <property type="project" value="InterPro"/>
</dbReference>
<dbReference type="Pfam" id="PF13367">
    <property type="entry name" value="PrsW-protease"/>
    <property type="match status" value="1"/>
</dbReference>
<dbReference type="STRING" id="460384.SAMN05216313_13622"/>
<dbReference type="Proteomes" id="UP000198508">
    <property type="component" value="Unassembled WGS sequence"/>
</dbReference>
<dbReference type="InterPro" id="IPR026898">
    <property type="entry name" value="PrsW"/>
</dbReference>
<feature type="transmembrane region" description="Helical" evidence="1">
    <location>
        <begin position="187"/>
        <end position="206"/>
    </location>
</feature>
<proteinExistence type="predicted"/>
<keyword evidence="1" id="KW-1133">Transmembrane helix</keyword>
<evidence type="ECO:0000313" key="4">
    <source>
        <dbReference type="Proteomes" id="UP000198508"/>
    </source>
</evidence>
<keyword evidence="1" id="KW-0472">Membrane</keyword>
<dbReference type="Pfam" id="PF00498">
    <property type="entry name" value="FHA"/>
    <property type="match status" value="1"/>
</dbReference>
<reference evidence="4" key="1">
    <citation type="submission" date="2016-10" db="EMBL/GenBank/DDBJ databases">
        <authorList>
            <person name="Varghese N."/>
            <person name="Submissions S."/>
        </authorList>
    </citation>
    <scope>NUCLEOTIDE SEQUENCE [LARGE SCALE GENOMIC DNA]</scope>
    <source>
        <strain evidence="4">NLAE-zl-G277</strain>
    </source>
</reference>
<dbReference type="PROSITE" id="PS50006">
    <property type="entry name" value="FHA_DOMAIN"/>
    <property type="match status" value="1"/>
</dbReference>
<dbReference type="Gene3D" id="2.60.200.20">
    <property type="match status" value="1"/>
</dbReference>
<dbReference type="PANTHER" id="PTHR36844">
    <property type="entry name" value="PROTEASE PRSW"/>
    <property type="match status" value="1"/>
</dbReference>
<keyword evidence="1" id="KW-0812">Transmembrane</keyword>
<dbReference type="SMART" id="SM00240">
    <property type="entry name" value="FHA"/>
    <property type="match status" value="1"/>
</dbReference>
<dbReference type="PANTHER" id="PTHR36844:SF1">
    <property type="entry name" value="PROTEASE PRSW"/>
    <property type="match status" value="1"/>
</dbReference>
<dbReference type="GeneID" id="93279603"/>
<dbReference type="CDD" id="cd00060">
    <property type="entry name" value="FHA"/>
    <property type="match status" value="1"/>
</dbReference>
<keyword evidence="4" id="KW-1185">Reference proteome</keyword>
<gene>
    <name evidence="3" type="ORF">SAMN05216313_13622</name>
</gene>
<feature type="transmembrane region" description="Helical" evidence="1">
    <location>
        <begin position="299"/>
        <end position="319"/>
    </location>
</feature>
<organism evidence="3 4">
    <name type="scientific">Enterocloster lavalensis</name>
    <dbReference type="NCBI Taxonomy" id="460384"/>
    <lineage>
        <taxon>Bacteria</taxon>
        <taxon>Bacillati</taxon>
        <taxon>Bacillota</taxon>
        <taxon>Clostridia</taxon>
        <taxon>Lachnospirales</taxon>
        <taxon>Lachnospiraceae</taxon>
        <taxon>Enterocloster</taxon>
    </lineage>
</organism>
<evidence type="ECO:0000259" key="2">
    <source>
        <dbReference type="PROSITE" id="PS50006"/>
    </source>
</evidence>
<dbReference type="RefSeq" id="WP_092370031.1">
    <property type="nucleotide sequence ID" value="NZ_DAINWJ010000176.1"/>
</dbReference>
<feature type="transmembrane region" description="Helical" evidence="1">
    <location>
        <begin position="97"/>
        <end position="119"/>
    </location>
</feature>
<feature type="transmembrane region" description="Helical" evidence="1">
    <location>
        <begin position="277"/>
        <end position="293"/>
    </location>
</feature>
<dbReference type="EMBL" id="FOIM01000036">
    <property type="protein sequence ID" value="SEU14226.1"/>
    <property type="molecule type" value="Genomic_DNA"/>
</dbReference>
<sequence>MAYTSIYDKILRNPYKITWLDMFSDSLKKHSRQDMEYAMIAGTSMDSATESNMLQKWRKPWLFRAILIGGIAISFIIFAIVYACIQLFEISHIAALNLLFVIVPPIVVPFALMVFFWELNVPRNISIYQLLGYFMVGGMLSILATLIVDIVAPQGAASLAPFSEEPGKLIVAVLLIKMFGSGKNRKVYGITGLVIGAAVGAGFGGFESAQYAYNMVDWVQVGGFYIWEEAFEAIVMNEALRGAFAVCGHTLFCAPYAAAVALHMNGNRITKRCFQNRDFYLTFAASFIAHFIWNTRTESYNAFFVMKLALTIAILWFSARYVLRKCFAQLAAAAASNPRDNLLPNMKVAGISGTFANRAFGIKNTQVFFGTDSGCNLCYPMGTAGINEKHCEILVQNGHMYLADLGSTYGTYLNGVQLPPKKGYLLKTGDVFYLGSKGESFRIEGN</sequence>
<dbReference type="SUPFAM" id="SSF49879">
    <property type="entry name" value="SMAD/FHA domain"/>
    <property type="match status" value="1"/>
</dbReference>
<evidence type="ECO:0000313" key="3">
    <source>
        <dbReference type="EMBL" id="SEU14226.1"/>
    </source>
</evidence>
<protein>
    <submittedName>
        <fullName evidence="3">Membrane proteinase PrsW, cleaves anti-sigma factor RsiW, M82 family</fullName>
    </submittedName>
</protein>
<evidence type="ECO:0000256" key="1">
    <source>
        <dbReference type="SAM" id="Phobius"/>
    </source>
</evidence>